<keyword evidence="3" id="KW-0732">Signal</keyword>
<feature type="transmembrane region" description="Helical" evidence="2">
    <location>
        <begin position="72"/>
        <end position="90"/>
    </location>
</feature>
<evidence type="ECO:0000313" key="4">
    <source>
        <dbReference type="EMBL" id="KAK5637483.1"/>
    </source>
</evidence>
<keyword evidence="2" id="KW-0812">Transmembrane</keyword>
<name>A0AAN7UXS5_9PEZI</name>
<evidence type="ECO:0000256" key="2">
    <source>
        <dbReference type="SAM" id="Phobius"/>
    </source>
</evidence>
<dbReference type="Proteomes" id="UP001305414">
    <property type="component" value="Unassembled WGS sequence"/>
</dbReference>
<feature type="region of interest" description="Disordered" evidence="1">
    <location>
        <begin position="107"/>
        <end position="129"/>
    </location>
</feature>
<feature type="signal peptide" evidence="3">
    <location>
        <begin position="1"/>
        <end position="26"/>
    </location>
</feature>
<evidence type="ECO:0008006" key="6">
    <source>
        <dbReference type="Google" id="ProtNLM"/>
    </source>
</evidence>
<reference evidence="4 5" key="1">
    <citation type="submission" date="2023-10" db="EMBL/GenBank/DDBJ databases">
        <title>Draft genome sequence of Xylaria bambusicola isolate GMP-LS, the root and basal stem rot pathogen of sugarcane in Indonesia.</title>
        <authorList>
            <person name="Selvaraj P."/>
            <person name="Muralishankar V."/>
            <person name="Muruganantham S."/>
            <person name="Sp S."/>
            <person name="Haryani S."/>
            <person name="Lau K.J.X."/>
            <person name="Naqvi N.I."/>
        </authorList>
    </citation>
    <scope>NUCLEOTIDE SEQUENCE [LARGE SCALE GENOMIC DNA]</scope>
    <source>
        <strain evidence="4">GMP-LS</strain>
    </source>
</reference>
<sequence length="129" mass="14029">MSGFGFIWGITVPSLILNALVTDGLSTIDDAAVRSQLADGGAYEFAAHGSVQALPPAIQQQVVRLYTKAFRTTWLAALSFALLGFLLVFLERHVELRTELDTEFGIEEQKQGNTPEKDANEMTTPSVSV</sequence>
<gene>
    <name evidence="4" type="ORF">RRF57_013198</name>
</gene>
<keyword evidence="2" id="KW-0472">Membrane</keyword>
<evidence type="ECO:0000256" key="3">
    <source>
        <dbReference type="SAM" id="SignalP"/>
    </source>
</evidence>
<dbReference type="AlphaFoldDB" id="A0AAN7UXS5"/>
<evidence type="ECO:0000256" key="1">
    <source>
        <dbReference type="SAM" id="MobiDB-lite"/>
    </source>
</evidence>
<protein>
    <recommendedName>
        <fullName evidence="6">Major facilitator superfamily (MFS) profile domain-containing protein</fullName>
    </recommendedName>
</protein>
<feature type="compositionally biased region" description="Basic and acidic residues" evidence="1">
    <location>
        <begin position="107"/>
        <end position="120"/>
    </location>
</feature>
<dbReference type="EMBL" id="JAWHQM010000122">
    <property type="protein sequence ID" value="KAK5637483.1"/>
    <property type="molecule type" value="Genomic_DNA"/>
</dbReference>
<accession>A0AAN7UXS5</accession>
<comment type="caution">
    <text evidence="4">The sequence shown here is derived from an EMBL/GenBank/DDBJ whole genome shotgun (WGS) entry which is preliminary data.</text>
</comment>
<evidence type="ECO:0000313" key="5">
    <source>
        <dbReference type="Proteomes" id="UP001305414"/>
    </source>
</evidence>
<keyword evidence="5" id="KW-1185">Reference proteome</keyword>
<proteinExistence type="predicted"/>
<organism evidence="4 5">
    <name type="scientific">Xylaria bambusicola</name>
    <dbReference type="NCBI Taxonomy" id="326684"/>
    <lineage>
        <taxon>Eukaryota</taxon>
        <taxon>Fungi</taxon>
        <taxon>Dikarya</taxon>
        <taxon>Ascomycota</taxon>
        <taxon>Pezizomycotina</taxon>
        <taxon>Sordariomycetes</taxon>
        <taxon>Xylariomycetidae</taxon>
        <taxon>Xylariales</taxon>
        <taxon>Xylariaceae</taxon>
        <taxon>Xylaria</taxon>
    </lineage>
</organism>
<keyword evidence="2" id="KW-1133">Transmembrane helix</keyword>
<feature type="chain" id="PRO_5042932643" description="Major facilitator superfamily (MFS) profile domain-containing protein" evidence="3">
    <location>
        <begin position="27"/>
        <end position="129"/>
    </location>
</feature>